<dbReference type="AlphaFoldDB" id="A0AAW9K007"/>
<keyword evidence="6" id="KW-0812">Transmembrane</keyword>
<dbReference type="InterPro" id="IPR037250">
    <property type="entry name" value="NEAT_dom_sf"/>
</dbReference>
<protein>
    <submittedName>
        <fullName evidence="8">NEAT domain-containing protein</fullName>
    </submittedName>
</protein>
<dbReference type="Gene3D" id="2.60.40.1850">
    <property type="match status" value="1"/>
</dbReference>
<evidence type="ECO:0000313" key="9">
    <source>
        <dbReference type="Proteomes" id="UP001290462"/>
    </source>
</evidence>
<dbReference type="SUPFAM" id="SSF158911">
    <property type="entry name" value="NEAT domain-like"/>
    <property type="match status" value="1"/>
</dbReference>
<comment type="caution">
    <text evidence="8">The sequence shown here is derived from an EMBL/GenBank/DDBJ whole genome shotgun (WGS) entry which is preliminary data.</text>
</comment>
<feature type="compositionally biased region" description="Basic and acidic residues" evidence="5">
    <location>
        <begin position="48"/>
        <end position="57"/>
    </location>
</feature>
<organism evidence="8 9">
    <name type="scientific">Carnobacterium maltaromaticum</name>
    <name type="common">Carnobacterium piscicola</name>
    <dbReference type="NCBI Taxonomy" id="2751"/>
    <lineage>
        <taxon>Bacteria</taxon>
        <taxon>Bacillati</taxon>
        <taxon>Bacillota</taxon>
        <taxon>Bacilli</taxon>
        <taxon>Lactobacillales</taxon>
        <taxon>Carnobacteriaceae</taxon>
        <taxon>Carnobacterium</taxon>
    </lineage>
</organism>
<feature type="domain" description="NEAT" evidence="7">
    <location>
        <begin position="71"/>
        <end position="195"/>
    </location>
</feature>
<dbReference type="PANTHER" id="PTHR37824:SF1">
    <property type="entry name" value="IRON-REGULATED SURFACE DETERMINANT PROTEIN C"/>
    <property type="match status" value="1"/>
</dbReference>
<dbReference type="SMART" id="SM00725">
    <property type="entry name" value="NEAT"/>
    <property type="match status" value="1"/>
</dbReference>
<dbReference type="PANTHER" id="PTHR37824">
    <property type="entry name" value="IRON-REGULATED SURFACE DETERMINANT PROTEIN C"/>
    <property type="match status" value="1"/>
</dbReference>
<feature type="compositionally biased region" description="Polar residues" evidence="5">
    <location>
        <begin position="196"/>
        <end position="212"/>
    </location>
</feature>
<evidence type="ECO:0000256" key="5">
    <source>
        <dbReference type="SAM" id="MobiDB-lite"/>
    </source>
</evidence>
<evidence type="ECO:0000256" key="3">
    <source>
        <dbReference type="ARBA" id="ARBA00022729"/>
    </source>
</evidence>
<dbReference type="Pfam" id="PF05031">
    <property type="entry name" value="NEAT"/>
    <property type="match status" value="1"/>
</dbReference>
<feature type="non-terminal residue" evidence="8">
    <location>
        <position position="1"/>
    </location>
</feature>
<dbReference type="Proteomes" id="UP001290462">
    <property type="component" value="Unassembled WGS sequence"/>
</dbReference>
<keyword evidence="2" id="KW-0964">Secreted</keyword>
<evidence type="ECO:0000259" key="7">
    <source>
        <dbReference type="PROSITE" id="PS50978"/>
    </source>
</evidence>
<feature type="region of interest" description="Disordered" evidence="5">
    <location>
        <begin position="30"/>
        <end position="72"/>
    </location>
</feature>
<dbReference type="NCBIfam" id="TIGR03063">
    <property type="entry name" value="srtB_target"/>
    <property type="match status" value="1"/>
</dbReference>
<evidence type="ECO:0000256" key="1">
    <source>
        <dbReference type="ARBA" id="ARBA00004168"/>
    </source>
</evidence>
<reference evidence="8" key="1">
    <citation type="submission" date="2023-08" db="EMBL/GenBank/DDBJ databases">
        <title>Genomic characterization of piscicolin 126 produced by Carnobacterium maltaromaticum CM22 strain isolated from salmon (Salmo salar).</title>
        <authorList>
            <person name="Gonzalez-Gragera E."/>
            <person name="Garcia-Lopez J.D."/>
            <person name="Teso-Perez C."/>
            <person name="Gimenez-Hernandez I."/>
            <person name="Peralta-Sanchez J.M."/>
            <person name="Valdivia E."/>
            <person name="Montalban-Lopez M."/>
            <person name="Martin-Platero A.M."/>
            <person name="Banos A."/>
            <person name="Martinez-Bueno M."/>
        </authorList>
    </citation>
    <scope>NUCLEOTIDE SEQUENCE</scope>
    <source>
        <strain evidence="8">CM22</strain>
    </source>
</reference>
<proteinExistence type="predicted"/>
<evidence type="ECO:0000256" key="6">
    <source>
        <dbReference type="SAM" id="Phobius"/>
    </source>
</evidence>
<feature type="transmembrane region" description="Helical" evidence="6">
    <location>
        <begin position="255"/>
        <end position="273"/>
    </location>
</feature>
<dbReference type="CDD" id="cd06920">
    <property type="entry name" value="NEAT"/>
    <property type="match status" value="1"/>
</dbReference>
<name>A0AAW9K007_CARML</name>
<evidence type="ECO:0000313" key="8">
    <source>
        <dbReference type="EMBL" id="MDZ5759071.1"/>
    </source>
</evidence>
<dbReference type="InterPro" id="IPR050436">
    <property type="entry name" value="IsdA"/>
</dbReference>
<dbReference type="InterPro" id="IPR017502">
    <property type="entry name" value="Sortase_SrtB_target"/>
</dbReference>
<accession>A0AAW9K007</accession>
<keyword evidence="6" id="KW-0472">Membrane</keyword>
<keyword evidence="6" id="KW-1133">Transmembrane helix</keyword>
<feature type="region of interest" description="Disordered" evidence="5">
    <location>
        <begin position="196"/>
        <end position="224"/>
    </location>
</feature>
<sequence>YQVDMGGGKLYNGQANFRLLFDPTQAVAIPSNEFPSAPEPEKPVTPVDPEKPTDPKKPINPVKPADPTNLENNHQYSVNFSVMKADESEKSMMDQYTLKPGIIKVEKGQPYLYLTLKSSHWIKTFKTEQNGLWSDATVVSNDTGKDYRVVKYPIANGFTKTKAQTRVTITDMPGLNYDEEYTVSINLDATSLKDITGQTPPVQLPTSPTTNGKVEPANEGTPEKLAKPNFLSANVASAQESKPVTKTKNVQTSDSANIAIYSFIFILASGYFMRRYQLKK</sequence>
<evidence type="ECO:0000256" key="4">
    <source>
        <dbReference type="ARBA" id="ARBA00023088"/>
    </source>
</evidence>
<gene>
    <name evidence="8" type="ORF">RAK27_10415</name>
</gene>
<dbReference type="EMBL" id="JAVBVO010000003">
    <property type="protein sequence ID" value="MDZ5759071.1"/>
    <property type="molecule type" value="Genomic_DNA"/>
</dbReference>
<dbReference type="InterPro" id="IPR006635">
    <property type="entry name" value="NEAT_dom"/>
</dbReference>
<comment type="subcellular location">
    <subcellularLocation>
        <location evidence="1">Secreted</location>
        <location evidence="1">Cell wall</location>
        <topology evidence="1">Peptidoglycan-anchor</topology>
    </subcellularLocation>
</comment>
<keyword evidence="4" id="KW-0572">Peptidoglycan-anchor</keyword>
<evidence type="ECO:0000256" key="2">
    <source>
        <dbReference type="ARBA" id="ARBA00022512"/>
    </source>
</evidence>
<keyword evidence="3" id="KW-0732">Signal</keyword>
<keyword evidence="2" id="KW-0134">Cell wall</keyword>
<dbReference type="RefSeq" id="WP_322809031.1">
    <property type="nucleotide sequence ID" value="NZ_JAVBVO010000003.1"/>
</dbReference>
<dbReference type="PROSITE" id="PS50978">
    <property type="entry name" value="NEAT"/>
    <property type="match status" value="1"/>
</dbReference>